<proteinExistence type="predicted"/>
<name>A0A1V9YJF0_ACHHY</name>
<gene>
    <name evidence="1" type="ORF">ACHHYP_20538</name>
</gene>
<dbReference type="EMBL" id="JNBR01001584">
    <property type="protein sequence ID" value="OQR85807.1"/>
    <property type="molecule type" value="Genomic_DNA"/>
</dbReference>
<dbReference type="Proteomes" id="UP000243579">
    <property type="component" value="Unassembled WGS sequence"/>
</dbReference>
<reference evidence="1 2" key="1">
    <citation type="journal article" date="2014" name="Genome Biol. Evol.">
        <title>The secreted proteins of Achlya hypogyna and Thraustotheca clavata identify the ancestral oomycete secretome and reveal gene acquisitions by horizontal gene transfer.</title>
        <authorList>
            <person name="Misner I."/>
            <person name="Blouin N."/>
            <person name="Leonard G."/>
            <person name="Richards T.A."/>
            <person name="Lane C.E."/>
        </authorList>
    </citation>
    <scope>NUCLEOTIDE SEQUENCE [LARGE SCALE GENOMIC DNA]</scope>
    <source>
        <strain evidence="1 2">ATCC 48635</strain>
    </source>
</reference>
<accession>A0A1V9YJF0</accession>
<comment type="caution">
    <text evidence="1">The sequence shown here is derived from an EMBL/GenBank/DDBJ whole genome shotgun (WGS) entry which is preliminary data.</text>
</comment>
<sequence>MELNFPVQKRPWRCLPCTLPPPYAEAWRVVADGSRKIGEVAAEHSLDRPTLLALVRWHRAHASSSATYLSAGASSVAAAMAATNATSLYTKEMLFYAVQYAAANGVGCRQAARATELHFKLPLNAVPHGTVHQHMKSPRFRFSQAGASRRLPRFEEELVAQHLIQRLEAQTLTKREAAEEMVMLLCRRGRPNPFQACKNGRPSEGFWRGFLQRHPEIQLAKKSHRVVGAE</sequence>
<evidence type="ECO:0000313" key="2">
    <source>
        <dbReference type="Proteomes" id="UP000243579"/>
    </source>
</evidence>
<protein>
    <submittedName>
        <fullName evidence="1">Uncharacterized protein</fullName>
    </submittedName>
</protein>
<evidence type="ECO:0000313" key="1">
    <source>
        <dbReference type="EMBL" id="OQR85807.1"/>
    </source>
</evidence>
<organism evidence="1 2">
    <name type="scientific">Achlya hypogyna</name>
    <name type="common">Oomycete</name>
    <name type="synonym">Protoachlya hypogyna</name>
    <dbReference type="NCBI Taxonomy" id="1202772"/>
    <lineage>
        <taxon>Eukaryota</taxon>
        <taxon>Sar</taxon>
        <taxon>Stramenopiles</taxon>
        <taxon>Oomycota</taxon>
        <taxon>Saprolegniomycetes</taxon>
        <taxon>Saprolegniales</taxon>
        <taxon>Achlyaceae</taxon>
        <taxon>Achlya</taxon>
    </lineage>
</organism>
<dbReference type="OrthoDB" id="71166at2759"/>
<keyword evidence="2" id="KW-1185">Reference proteome</keyword>
<dbReference type="AlphaFoldDB" id="A0A1V9YJF0"/>